<dbReference type="EMBL" id="CM031815">
    <property type="protein sequence ID" value="KAG6648351.1"/>
    <property type="molecule type" value="Genomic_DNA"/>
</dbReference>
<name>A0A8T1Q2T9_CARIL</name>
<evidence type="ECO:0000313" key="2">
    <source>
        <dbReference type="Proteomes" id="UP000811609"/>
    </source>
</evidence>
<evidence type="ECO:0000313" key="1">
    <source>
        <dbReference type="EMBL" id="KAG6648351.1"/>
    </source>
</evidence>
<keyword evidence="2" id="KW-1185">Reference proteome</keyword>
<proteinExistence type="predicted"/>
<protein>
    <submittedName>
        <fullName evidence="1">Uncharacterized protein</fullName>
    </submittedName>
</protein>
<sequence length="84" mass="9352">MLRFGQITLTASQLLQNLDVIKHTIQRSSETMVDTSEFDPELVLSPEFPEFACGTGPLQTNTKDNIEHRCSWGLRLGNGGCERA</sequence>
<dbReference type="Proteomes" id="UP000811609">
    <property type="component" value="Chromosome 7"/>
</dbReference>
<accession>A0A8T1Q2T9</accession>
<comment type="caution">
    <text evidence="1">The sequence shown here is derived from an EMBL/GenBank/DDBJ whole genome shotgun (WGS) entry which is preliminary data.</text>
</comment>
<dbReference type="AlphaFoldDB" id="A0A8T1Q2T9"/>
<gene>
    <name evidence="1" type="ORF">CIPAW_07G141700</name>
</gene>
<reference evidence="1" key="1">
    <citation type="submission" date="2020-12" db="EMBL/GenBank/DDBJ databases">
        <title>WGS assembly of Carya illinoinensis cv. Pawnee.</title>
        <authorList>
            <person name="Platts A."/>
            <person name="Shu S."/>
            <person name="Wright S."/>
            <person name="Barry K."/>
            <person name="Edger P."/>
            <person name="Pires J.C."/>
            <person name="Schmutz J."/>
        </authorList>
    </citation>
    <scope>NUCLEOTIDE SEQUENCE</scope>
    <source>
        <tissue evidence="1">Leaf</tissue>
    </source>
</reference>
<organism evidence="1 2">
    <name type="scientific">Carya illinoinensis</name>
    <name type="common">Pecan</name>
    <dbReference type="NCBI Taxonomy" id="32201"/>
    <lineage>
        <taxon>Eukaryota</taxon>
        <taxon>Viridiplantae</taxon>
        <taxon>Streptophyta</taxon>
        <taxon>Embryophyta</taxon>
        <taxon>Tracheophyta</taxon>
        <taxon>Spermatophyta</taxon>
        <taxon>Magnoliopsida</taxon>
        <taxon>eudicotyledons</taxon>
        <taxon>Gunneridae</taxon>
        <taxon>Pentapetalae</taxon>
        <taxon>rosids</taxon>
        <taxon>fabids</taxon>
        <taxon>Fagales</taxon>
        <taxon>Juglandaceae</taxon>
        <taxon>Carya</taxon>
    </lineage>
</organism>